<reference evidence="7 8" key="1">
    <citation type="journal article" date="2011" name="Science">
        <title>The Selaginella genome identifies genetic changes associated with the evolution of vascular plants.</title>
        <authorList>
            <person name="Banks J.A."/>
            <person name="Nishiyama T."/>
            <person name="Hasebe M."/>
            <person name="Bowman J.L."/>
            <person name="Gribskov M."/>
            <person name="dePamphilis C."/>
            <person name="Albert V.A."/>
            <person name="Aono N."/>
            <person name="Aoyama T."/>
            <person name="Ambrose B.A."/>
            <person name="Ashton N.W."/>
            <person name="Axtell M.J."/>
            <person name="Barker E."/>
            <person name="Barker M.S."/>
            <person name="Bennetzen J.L."/>
            <person name="Bonawitz N.D."/>
            <person name="Chapple C."/>
            <person name="Cheng C."/>
            <person name="Correa L.G."/>
            <person name="Dacre M."/>
            <person name="DeBarry J."/>
            <person name="Dreyer I."/>
            <person name="Elias M."/>
            <person name="Engstrom E.M."/>
            <person name="Estelle M."/>
            <person name="Feng L."/>
            <person name="Finet C."/>
            <person name="Floyd S.K."/>
            <person name="Frommer W.B."/>
            <person name="Fujita T."/>
            <person name="Gramzow L."/>
            <person name="Gutensohn M."/>
            <person name="Harholt J."/>
            <person name="Hattori M."/>
            <person name="Heyl A."/>
            <person name="Hirai T."/>
            <person name="Hiwatashi Y."/>
            <person name="Ishikawa M."/>
            <person name="Iwata M."/>
            <person name="Karol K.G."/>
            <person name="Koehler B."/>
            <person name="Kolukisaoglu U."/>
            <person name="Kubo M."/>
            <person name="Kurata T."/>
            <person name="Lalonde S."/>
            <person name="Li K."/>
            <person name="Li Y."/>
            <person name="Litt A."/>
            <person name="Lyons E."/>
            <person name="Manning G."/>
            <person name="Maruyama T."/>
            <person name="Michael T.P."/>
            <person name="Mikami K."/>
            <person name="Miyazaki S."/>
            <person name="Morinaga S."/>
            <person name="Murata T."/>
            <person name="Mueller-Roeber B."/>
            <person name="Nelson D.R."/>
            <person name="Obara M."/>
            <person name="Oguri Y."/>
            <person name="Olmstead R.G."/>
            <person name="Onodera N."/>
            <person name="Petersen B.L."/>
            <person name="Pils B."/>
            <person name="Prigge M."/>
            <person name="Rensing S.A."/>
            <person name="Riano-Pachon D.M."/>
            <person name="Roberts A.W."/>
            <person name="Sato Y."/>
            <person name="Scheller H.V."/>
            <person name="Schulz B."/>
            <person name="Schulz C."/>
            <person name="Shakirov E.V."/>
            <person name="Shibagaki N."/>
            <person name="Shinohara N."/>
            <person name="Shippen D.E."/>
            <person name="Soerensen I."/>
            <person name="Sotooka R."/>
            <person name="Sugimoto N."/>
            <person name="Sugita M."/>
            <person name="Sumikawa N."/>
            <person name="Tanurdzic M."/>
            <person name="Theissen G."/>
            <person name="Ulvskov P."/>
            <person name="Wakazuki S."/>
            <person name="Weng J.K."/>
            <person name="Willats W.W."/>
            <person name="Wipf D."/>
            <person name="Wolf P.G."/>
            <person name="Yang L."/>
            <person name="Zimmer A.D."/>
            <person name="Zhu Q."/>
            <person name="Mitros T."/>
            <person name="Hellsten U."/>
            <person name="Loque D."/>
            <person name="Otillar R."/>
            <person name="Salamov A."/>
            <person name="Schmutz J."/>
            <person name="Shapiro H."/>
            <person name="Lindquist E."/>
            <person name="Lucas S."/>
            <person name="Rokhsar D."/>
            <person name="Grigoriev I.V."/>
        </authorList>
    </citation>
    <scope>NUCLEOTIDE SEQUENCE [LARGE SCALE GENOMIC DNA]</scope>
</reference>
<evidence type="ECO:0000259" key="6">
    <source>
        <dbReference type="Pfam" id="PF03936"/>
    </source>
</evidence>
<dbReference type="AlphaFoldDB" id="D8ST35"/>
<dbReference type="Pfam" id="PF01397">
    <property type="entry name" value="Terpene_synth"/>
    <property type="match status" value="1"/>
</dbReference>
<dbReference type="eggNOG" id="ENOG502QQN6">
    <property type="taxonomic scope" value="Eukaryota"/>
</dbReference>
<dbReference type="PANTHER" id="PTHR31739">
    <property type="entry name" value="ENT-COPALYL DIPHOSPHATE SYNTHASE, CHLOROPLASTIC"/>
    <property type="match status" value="1"/>
</dbReference>
<proteinExistence type="predicted"/>
<organism evidence="8">
    <name type="scientific">Selaginella moellendorffii</name>
    <name type="common">Spikemoss</name>
    <dbReference type="NCBI Taxonomy" id="88036"/>
    <lineage>
        <taxon>Eukaryota</taxon>
        <taxon>Viridiplantae</taxon>
        <taxon>Streptophyta</taxon>
        <taxon>Embryophyta</taxon>
        <taxon>Tracheophyta</taxon>
        <taxon>Lycopodiopsida</taxon>
        <taxon>Selaginellales</taxon>
        <taxon>Selaginellaceae</taxon>
        <taxon>Selaginella</taxon>
    </lineage>
</organism>
<dbReference type="Gene3D" id="1.50.10.130">
    <property type="entry name" value="Terpene synthase, N-terminal domain"/>
    <property type="match status" value="1"/>
</dbReference>
<feature type="domain" description="Terpene synthase N-terminal" evidence="5">
    <location>
        <begin position="190"/>
        <end position="395"/>
    </location>
</feature>
<dbReference type="Pfam" id="PF03936">
    <property type="entry name" value="Terpene_synth_C"/>
    <property type="match status" value="1"/>
</dbReference>
<evidence type="ECO:0000313" key="8">
    <source>
        <dbReference type="Proteomes" id="UP000001514"/>
    </source>
</evidence>
<dbReference type="GO" id="GO:0000287">
    <property type="term" value="F:magnesium ion binding"/>
    <property type="evidence" value="ECO:0000318"/>
    <property type="project" value="GO_Central"/>
</dbReference>
<dbReference type="InParanoid" id="D8ST35"/>
<dbReference type="InterPro" id="IPR050148">
    <property type="entry name" value="Terpene_synthase-like"/>
</dbReference>
<evidence type="ECO:0000256" key="1">
    <source>
        <dbReference type="ARBA" id="ARBA00001946"/>
    </source>
</evidence>
<dbReference type="SUPFAM" id="SSF48576">
    <property type="entry name" value="Terpenoid synthases"/>
    <property type="match status" value="1"/>
</dbReference>
<dbReference type="GO" id="GO:0010333">
    <property type="term" value="F:terpene synthase activity"/>
    <property type="evidence" value="ECO:0000318"/>
    <property type="project" value="GO_Central"/>
</dbReference>
<dbReference type="InterPro" id="IPR008930">
    <property type="entry name" value="Terpenoid_cyclase/PrenylTrfase"/>
</dbReference>
<dbReference type="Gramene" id="EFJ12417">
    <property type="protein sequence ID" value="EFJ12417"/>
    <property type="gene ID" value="SELMODRAFT_124329"/>
</dbReference>
<evidence type="ECO:0000256" key="4">
    <source>
        <dbReference type="ARBA" id="ARBA00022842"/>
    </source>
</evidence>
<dbReference type="InterPro" id="IPR008949">
    <property type="entry name" value="Isoprenoid_synthase_dom_sf"/>
</dbReference>
<evidence type="ECO:0000313" key="7">
    <source>
        <dbReference type="EMBL" id="EFJ12417.1"/>
    </source>
</evidence>
<dbReference type="Gene3D" id="1.10.600.10">
    <property type="entry name" value="Farnesyl Diphosphate Synthase"/>
    <property type="match status" value="1"/>
</dbReference>
<dbReference type="InterPro" id="IPR036965">
    <property type="entry name" value="Terpene_synth_N_sf"/>
</dbReference>
<dbReference type="SUPFAM" id="SSF48239">
    <property type="entry name" value="Terpenoid cyclases/Protein prenyltransferases"/>
    <property type="match status" value="2"/>
</dbReference>
<protein>
    <submittedName>
        <fullName evidence="7">Uncharacterized protein</fullName>
    </submittedName>
</protein>
<keyword evidence="8" id="KW-1185">Reference proteome</keyword>
<evidence type="ECO:0000259" key="5">
    <source>
        <dbReference type="Pfam" id="PF01397"/>
    </source>
</evidence>
<evidence type="ECO:0000256" key="3">
    <source>
        <dbReference type="ARBA" id="ARBA00022723"/>
    </source>
</evidence>
<gene>
    <name evidence="7" type="ORF">SELMODRAFT_124329</name>
</gene>
<keyword evidence="3" id="KW-0479">Metal-binding</keyword>
<dbReference type="OMA" id="YYTAHIT"/>
<comment type="pathway">
    <text evidence="2">Secondary metabolite biosynthesis; terpenoid biosynthesis.</text>
</comment>
<keyword evidence="4" id="KW-0460">Magnesium</keyword>
<dbReference type="SFLD" id="SFLDG01014">
    <property type="entry name" value="Terpene_Cyclase_Like_1_N-term"/>
    <property type="match status" value="1"/>
</dbReference>
<sequence length="775" mass="88106">MQAYDTRESPSCKKLPDLINEVRQMLRLVSDGNISMSPYDTAWVARVPSPLNSQQPEFPQCLDWIVENQRQDGSWGDEVFNIYDRILCTLSCILALKTWNIHDDVIATGKSNILASTEDKGDLLVGFELIFPPMVEEAKSQGLRIPSNHLFIQLLEELREAKLKGISLDTIHSAPTTVLFSLEGLQECIDWTQILTLQSEDGSFLTSPSSTACVYLHTKDEKCLTYLRNLVKLHKNAVPDFYPLDMFERLWVVDTLQRLGIDRFFKQEIKEILDYVYRYWDDKKGIGWARNVSVPELDCSGMGFRLLRLNGYDVSADVFTNFMKDGKFFCFSGERSHGISDVFSLFRASQVAYPKEAILDQAHAYSQQYLSHLHDHGLDKWAFKNDLSGEVTFELNNAFCSCPPRLYAKSYISKYGTDDSWIAKTIYRLPNVNNAAFLEMAKQDYDFCRSVLQDETAELSRWWSSTGISFTSKRVKLTDHLVNRLHFQIAAYIFEPELSAMRLAYTKAACLVVACDDLADHFLDAREYQELVASIERWDDPSATKLTDDAKSFYHAVYTTLNELMQEASKACVSTSGIISRQFAVYAKSVVGEVTQRGNTSMPTLEEYLKKSRPRTGIPAVIICSLPFCGIDMDLETLERASNCKEMELTCDIIRLSNDLATYKVEMENGLSISSITAYLNYCPETSKEDAVKKVTEILDQKTKELIQVYTQQSKDGLPQLVRRIIFETARTARLVYANGIKESRDELKLPGDDMQTVIRNIIGTKGDVEPSHIN</sequence>
<dbReference type="InterPro" id="IPR005630">
    <property type="entry name" value="Terpene_synthase_metal-bd"/>
</dbReference>
<comment type="cofactor">
    <cofactor evidence="1">
        <name>Mg(2+)</name>
        <dbReference type="ChEBI" id="CHEBI:18420"/>
    </cofactor>
</comment>
<dbReference type="KEGG" id="smo:SELMODRAFT_124329"/>
<dbReference type="Proteomes" id="UP000001514">
    <property type="component" value="Unassembled WGS sequence"/>
</dbReference>
<accession>D8ST35</accession>
<dbReference type="FunFam" id="1.50.10.130:FF:000002">
    <property type="entry name" value="Ent-copalyl diphosphate synthase, chloroplastic"/>
    <property type="match status" value="1"/>
</dbReference>
<evidence type="ECO:0000256" key="2">
    <source>
        <dbReference type="ARBA" id="ARBA00004721"/>
    </source>
</evidence>
<dbReference type="Gene3D" id="1.50.10.160">
    <property type="match status" value="1"/>
</dbReference>
<dbReference type="PANTHER" id="PTHR31739:SF4">
    <property type="entry name" value="ENT-COPALYL DIPHOSPHATE SYNTHASE, CHLOROPLASTIC"/>
    <property type="match status" value="1"/>
</dbReference>
<dbReference type="EMBL" id="GL377639">
    <property type="protein sequence ID" value="EFJ12417.1"/>
    <property type="molecule type" value="Genomic_DNA"/>
</dbReference>
<dbReference type="STRING" id="88036.D8ST35"/>
<dbReference type="GO" id="GO:0016102">
    <property type="term" value="P:diterpenoid biosynthetic process"/>
    <property type="evidence" value="ECO:0000318"/>
    <property type="project" value="GO_Central"/>
</dbReference>
<dbReference type="HOGENOM" id="CLU_003125_2_0_1"/>
<feature type="domain" description="Terpene synthase metal-binding" evidence="6">
    <location>
        <begin position="483"/>
        <end position="705"/>
    </location>
</feature>
<name>D8ST35_SELML</name>
<dbReference type="InterPro" id="IPR001906">
    <property type="entry name" value="Terpene_synth_N"/>
</dbReference>